<reference evidence="11 12" key="1">
    <citation type="submission" date="2017-06" db="EMBL/GenBank/DDBJ databases">
        <authorList>
            <person name="Kim H.J."/>
            <person name="Triplett B.A."/>
        </authorList>
    </citation>
    <scope>NUCLEOTIDE SEQUENCE [LARGE SCALE GENOMIC DNA]</scope>
    <source>
        <strain evidence="11 12">B29T1</strain>
    </source>
</reference>
<feature type="compositionally biased region" description="Pro residues" evidence="9">
    <location>
        <begin position="425"/>
        <end position="438"/>
    </location>
</feature>
<keyword evidence="4" id="KW-1003">Cell membrane</keyword>
<feature type="region of interest" description="Disordered" evidence="9">
    <location>
        <begin position="335"/>
        <end position="438"/>
    </location>
</feature>
<dbReference type="Proteomes" id="UP000197065">
    <property type="component" value="Unassembled WGS sequence"/>
</dbReference>
<feature type="compositionally biased region" description="Gly residues" evidence="9">
    <location>
        <begin position="362"/>
        <end position="378"/>
    </location>
</feature>
<keyword evidence="5 8" id="KW-0812">Transmembrane</keyword>
<comment type="subcellular location">
    <subcellularLocation>
        <location evidence="1 8">Cell membrane</location>
        <topology evidence="1 8">Multi-pass membrane protein</topology>
    </subcellularLocation>
</comment>
<keyword evidence="12" id="KW-1185">Reference proteome</keyword>
<evidence type="ECO:0000256" key="7">
    <source>
        <dbReference type="ARBA" id="ARBA00023136"/>
    </source>
</evidence>
<dbReference type="InterPro" id="IPR035906">
    <property type="entry name" value="MetI-like_sf"/>
</dbReference>
<dbReference type="PANTHER" id="PTHR43848:SF2">
    <property type="entry name" value="PUTRESCINE TRANSPORT SYSTEM PERMEASE PROTEIN POTI"/>
    <property type="match status" value="1"/>
</dbReference>
<comment type="similarity">
    <text evidence="2">Belongs to the binding-protein-dependent transport system permease family. CysTW subfamily.</text>
</comment>
<feature type="compositionally biased region" description="Pro residues" evidence="9">
    <location>
        <begin position="381"/>
        <end position="393"/>
    </location>
</feature>
<evidence type="ECO:0000256" key="6">
    <source>
        <dbReference type="ARBA" id="ARBA00022989"/>
    </source>
</evidence>
<feature type="transmembrane region" description="Helical" evidence="8">
    <location>
        <begin position="7"/>
        <end position="35"/>
    </location>
</feature>
<evidence type="ECO:0000256" key="1">
    <source>
        <dbReference type="ARBA" id="ARBA00004651"/>
    </source>
</evidence>
<dbReference type="AlphaFoldDB" id="A0A212PY52"/>
<dbReference type="OrthoDB" id="9808399at2"/>
<dbReference type="EMBL" id="FYEH01000001">
    <property type="protein sequence ID" value="SNB51894.1"/>
    <property type="molecule type" value="Genomic_DNA"/>
</dbReference>
<evidence type="ECO:0000256" key="3">
    <source>
        <dbReference type="ARBA" id="ARBA00022448"/>
    </source>
</evidence>
<keyword evidence="6 8" id="KW-1133">Transmembrane helix</keyword>
<evidence type="ECO:0000259" key="10">
    <source>
        <dbReference type="PROSITE" id="PS50928"/>
    </source>
</evidence>
<keyword evidence="3 8" id="KW-0813">Transport</keyword>
<keyword evidence="7 8" id="KW-0472">Membrane</keyword>
<sequence>MNVGKGLNVLLTALFITLFFAFLFGPLVIMVITAFNSSVFPRISPWDCFTTDWFRTLAGDRMLLSGLLNTMIIGAGVIIVAVPVGLAGALALAEASDRLRSILYTVMIVPILLPGVVIGISTIIFWNWLSYRLGDLEFLTDGIFLSILGQVTFIAAYSMLVFTSRLQRYDFGLTEAALDLGATPGQAFRKVLLPFLRPAIASAAVLAFLSSAENYNTTAFTIGAQSTFTTVLASKVRYGINPSISAVAVIIIAITLVAAIINEVHGRRRHALLSGGRARARIMGNPILCIAGHPAFVALILLVAIAAAVVAGGRYDSSVCTARILEEKRALQEKLMQQMTPAAPASETTPAPPPPPTSPPSTGGGLNPYSGVFGGGSLPGPANPAPPATPPSPSATSSPSAAGQPTNPYANVFSPGNLPGAAAPSSPPAPPSTSSPPP</sequence>
<feature type="domain" description="ABC transmembrane type-1" evidence="10">
    <location>
        <begin position="67"/>
        <end position="262"/>
    </location>
</feature>
<evidence type="ECO:0000256" key="5">
    <source>
        <dbReference type="ARBA" id="ARBA00022692"/>
    </source>
</evidence>
<dbReference type="InterPro" id="IPR000515">
    <property type="entry name" value="MetI-like"/>
</dbReference>
<dbReference type="Pfam" id="PF00528">
    <property type="entry name" value="BPD_transp_1"/>
    <property type="match status" value="1"/>
</dbReference>
<feature type="compositionally biased region" description="Pro residues" evidence="9">
    <location>
        <begin position="350"/>
        <end position="359"/>
    </location>
</feature>
<dbReference type="InterPro" id="IPR051789">
    <property type="entry name" value="Bact_Polyamine_Transport"/>
</dbReference>
<feature type="transmembrane region" description="Helical" evidence="8">
    <location>
        <begin position="244"/>
        <end position="264"/>
    </location>
</feature>
<evidence type="ECO:0000313" key="11">
    <source>
        <dbReference type="EMBL" id="SNB51894.1"/>
    </source>
</evidence>
<dbReference type="GO" id="GO:0055085">
    <property type="term" value="P:transmembrane transport"/>
    <property type="evidence" value="ECO:0007669"/>
    <property type="project" value="InterPro"/>
</dbReference>
<feature type="transmembrane region" description="Helical" evidence="8">
    <location>
        <begin position="102"/>
        <end position="126"/>
    </location>
</feature>
<proteinExistence type="inferred from homology"/>
<organism evidence="11 12">
    <name type="scientific">Arboricoccus pini</name>
    <dbReference type="NCBI Taxonomy" id="1963835"/>
    <lineage>
        <taxon>Bacteria</taxon>
        <taxon>Pseudomonadati</taxon>
        <taxon>Pseudomonadota</taxon>
        <taxon>Alphaproteobacteria</taxon>
        <taxon>Geminicoccales</taxon>
        <taxon>Geminicoccaceae</taxon>
        <taxon>Arboricoccus</taxon>
    </lineage>
</organism>
<feature type="transmembrane region" description="Helical" evidence="8">
    <location>
        <begin position="71"/>
        <end position="93"/>
    </location>
</feature>
<evidence type="ECO:0000256" key="4">
    <source>
        <dbReference type="ARBA" id="ARBA00022475"/>
    </source>
</evidence>
<feature type="compositionally biased region" description="Low complexity" evidence="9">
    <location>
        <begin position="340"/>
        <end position="349"/>
    </location>
</feature>
<dbReference type="SUPFAM" id="SSF161098">
    <property type="entry name" value="MetI-like"/>
    <property type="match status" value="1"/>
</dbReference>
<evidence type="ECO:0000256" key="2">
    <source>
        <dbReference type="ARBA" id="ARBA00007069"/>
    </source>
</evidence>
<accession>A0A212PY52</accession>
<evidence type="ECO:0000256" key="9">
    <source>
        <dbReference type="SAM" id="MobiDB-lite"/>
    </source>
</evidence>
<evidence type="ECO:0000256" key="8">
    <source>
        <dbReference type="RuleBase" id="RU363032"/>
    </source>
</evidence>
<dbReference type="PANTHER" id="PTHR43848">
    <property type="entry name" value="PUTRESCINE TRANSPORT SYSTEM PERMEASE PROTEIN POTI"/>
    <property type="match status" value="1"/>
</dbReference>
<dbReference type="RefSeq" id="WP_088559476.1">
    <property type="nucleotide sequence ID" value="NZ_FYEH01000001.1"/>
</dbReference>
<feature type="compositionally biased region" description="Low complexity" evidence="9">
    <location>
        <begin position="394"/>
        <end position="406"/>
    </location>
</feature>
<feature type="transmembrane region" description="Helical" evidence="8">
    <location>
        <begin position="285"/>
        <end position="311"/>
    </location>
</feature>
<dbReference type="CDD" id="cd06261">
    <property type="entry name" value="TM_PBP2"/>
    <property type="match status" value="1"/>
</dbReference>
<dbReference type="GO" id="GO:0005886">
    <property type="term" value="C:plasma membrane"/>
    <property type="evidence" value="ECO:0007669"/>
    <property type="project" value="UniProtKB-SubCell"/>
</dbReference>
<protein>
    <submittedName>
        <fullName evidence="11">Spermidine/putrescine transport system permease protein</fullName>
    </submittedName>
</protein>
<dbReference type="Gene3D" id="1.10.3720.10">
    <property type="entry name" value="MetI-like"/>
    <property type="match status" value="1"/>
</dbReference>
<evidence type="ECO:0000313" key="12">
    <source>
        <dbReference type="Proteomes" id="UP000197065"/>
    </source>
</evidence>
<gene>
    <name evidence="11" type="ORF">SAMN07250955_101140</name>
</gene>
<feature type="transmembrane region" description="Helical" evidence="8">
    <location>
        <begin position="138"/>
        <end position="162"/>
    </location>
</feature>
<feature type="transmembrane region" description="Helical" evidence="8">
    <location>
        <begin position="191"/>
        <end position="209"/>
    </location>
</feature>
<dbReference type="PROSITE" id="PS50928">
    <property type="entry name" value="ABC_TM1"/>
    <property type="match status" value="1"/>
</dbReference>
<name>A0A212PY52_9PROT</name>